<accession>A0ABU0XF54</accession>
<evidence type="ECO:0000313" key="4">
    <source>
        <dbReference type="Proteomes" id="UP001230289"/>
    </source>
</evidence>
<sequence length="51" mass="5518">MAKATSASTRNARSSRDLNAIREWARANGHTVSDRGRISAVIVDAYERASA</sequence>
<dbReference type="InterPro" id="IPR036625">
    <property type="entry name" value="E3-bd_dom_sf"/>
</dbReference>
<dbReference type="Gene3D" id="4.10.320.10">
    <property type="entry name" value="E3-binding domain"/>
    <property type="match status" value="1"/>
</dbReference>
<evidence type="ECO:0000259" key="2">
    <source>
        <dbReference type="Pfam" id="PF23359"/>
    </source>
</evidence>
<evidence type="ECO:0000256" key="1">
    <source>
        <dbReference type="ARBA" id="ARBA00023125"/>
    </source>
</evidence>
<evidence type="ECO:0000313" key="3">
    <source>
        <dbReference type="EMBL" id="MDQ4213730.1"/>
    </source>
</evidence>
<feature type="domain" description="Lsr2 DNA-binding" evidence="2">
    <location>
        <begin position="14"/>
        <end position="49"/>
    </location>
</feature>
<protein>
    <submittedName>
        <fullName evidence="3">Histone-like nucleoid-structuring protein Lsr2</fullName>
    </submittedName>
</protein>
<proteinExistence type="predicted"/>
<name>A0ABU0XF54_9MICO</name>
<gene>
    <name evidence="3" type="ORF">RBR11_07345</name>
</gene>
<dbReference type="Proteomes" id="UP001230289">
    <property type="component" value="Unassembled WGS sequence"/>
</dbReference>
<reference evidence="3 4" key="1">
    <citation type="submission" date="2023-08" db="EMBL/GenBank/DDBJ databases">
        <title>Microbacterium sp. nov., isolated from a waste landfill.</title>
        <authorList>
            <person name="Wen W."/>
        </authorList>
    </citation>
    <scope>NUCLEOTIDE SEQUENCE [LARGE SCALE GENOMIC DNA]</scope>
    <source>
        <strain evidence="3 4">ASV81</strain>
    </source>
</reference>
<dbReference type="InterPro" id="IPR055370">
    <property type="entry name" value="Lsr2_DNA-bd"/>
</dbReference>
<dbReference type="Pfam" id="PF23359">
    <property type="entry name" value="Lsr2_DNA-bd"/>
    <property type="match status" value="1"/>
</dbReference>
<dbReference type="EMBL" id="JAVFCB010000003">
    <property type="protein sequence ID" value="MDQ4213730.1"/>
    <property type="molecule type" value="Genomic_DNA"/>
</dbReference>
<comment type="caution">
    <text evidence="3">The sequence shown here is derived from an EMBL/GenBank/DDBJ whole genome shotgun (WGS) entry which is preliminary data.</text>
</comment>
<keyword evidence="1" id="KW-0238">DNA-binding</keyword>
<organism evidence="3 4">
    <name type="scientific">Microbacterium capsulatum</name>
    <dbReference type="NCBI Taxonomy" id="3041921"/>
    <lineage>
        <taxon>Bacteria</taxon>
        <taxon>Bacillati</taxon>
        <taxon>Actinomycetota</taxon>
        <taxon>Actinomycetes</taxon>
        <taxon>Micrococcales</taxon>
        <taxon>Microbacteriaceae</taxon>
        <taxon>Microbacterium</taxon>
    </lineage>
</organism>
<keyword evidence="4" id="KW-1185">Reference proteome</keyword>